<dbReference type="EMBL" id="KZ825084">
    <property type="protein sequence ID" value="RAH52513.1"/>
    <property type="molecule type" value="Genomic_DNA"/>
</dbReference>
<keyword evidence="9" id="KW-1185">Reference proteome</keyword>
<feature type="chain" id="PRO_5034985816" description="Wax synthase domain-containing protein" evidence="6">
    <location>
        <begin position="19"/>
        <end position="341"/>
    </location>
</feature>
<dbReference type="GeneID" id="37165979"/>
<name>A0A8G1QRJ5_9EURO</name>
<dbReference type="InterPro" id="IPR032805">
    <property type="entry name" value="Wax_synthase_dom"/>
</dbReference>
<evidence type="ECO:0000256" key="2">
    <source>
        <dbReference type="ARBA" id="ARBA00022692"/>
    </source>
</evidence>
<reference evidence="8 9" key="1">
    <citation type="submission" date="2018-02" db="EMBL/GenBank/DDBJ databases">
        <title>The genomes of Aspergillus section Nigri reveals drivers in fungal speciation.</title>
        <authorList>
            <consortium name="DOE Joint Genome Institute"/>
            <person name="Vesth T.C."/>
            <person name="Nybo J."/>
            <person name="Theobald S."/>
            <person name="Brandl J."/>
            <person name="Frisvad J.C."/>
            <person name="Nielsen K.F."/>
            <person name="Lyhne E.K."/>
            <person name="Kogle M.E."/>
            <person name="Kuo A."/>
            <person name="Riley R."/>
            <person name="Clum A."/>
            <person name="Nolan M."/>
            <person name="Lipzen A."/>
            <person name="Salamov A."/>
            <person name="Henrissat B."/>
            <person name="Wiebenga A."/>
            <person name="De vries R.P."/>
            <person name="Grigoriev I.V."/>
            <person name="Mortensen U.H."/>
            <person name="Andersen M.R."/>
            <person name="Baker S.E."/>
        </authorList>
    </citation>
    <scope>NUCLEOTIDE SEQUENCE [LARGE SCALE GENOMIC DNA]</scope>
    <source>
        <strain evidence="8 9">CBS 112811</strain>
    </source>
</reference>
<accession>A0A8G1QRJ5</accession>
<evidence type="ECO:0000256" key="4">
    <source>
        <dbReference type="ARBA" id="ARBA00023136"/>
    </source>
</evidence>
<dbReference type="GO" id="GO:0016020">
    <property type="term" value="C:membrane"/>
    <property type="evidence" value="ECO:0007669"/>
    <property type="project" value="UniProtKB-SubCell"/>
</dbReference>
<evidence type="ECO:0000259" key="7">
    <source>
        <dbReference type="Pfam" id="PF13813"/>
    </source>
</evidence>
<keyword evidence="2 5" id="KW-0812">Transmembrane</keyword>
<evidence type="ECO:0000256" key="1">
    <source>
        <dbReference type="ARBA" id="ARBA00004141"/>
    </source>
</evidence>
<feature type="transmembrane region" description="Helical" evidence="5">
    <location>
        <begin position="73"/>
        <end position="97"/>
    </location>
</feature>
<dbReference type="Proteomes" id="UP000249526">
    <property type="component" value="Unassembled WGS sequence"/>
</dbReference>
<keyword evidence="6" id="KW-0732">Signal</keyword>
<evidence type="ECO:0000256" key="5">
    <source>
        <dbReference type="SAM" id="Phobius"/>
    </source>
</evidence>
<sequence>MNVLWALFICVWIQHAVAVLYFDQVRVPKTASSWLATYKIWNDPQCRMSPGLPPRYKRANSFTSRTGFTFHRIAKVILCWSFQLIFIGPMVPIHFNFTAQDFAPFRKVFFRRLLPLYNNYPPITFREIQIRLFLSVYWIWIAYLMLDVCNILLSILFSAILRLDNPDEWQPLFGSPLEAYSIRRFWTKFWHRLTVFSCASSGTQVTRRLIGMAPECRSEPCYSHDDLLFFGANFLASAMEVLVACRLRFMNRYHAGGDKYFWLDATMLDWLRKLFSANNTAVDWRYQQRRSRKRSKQIRAREQELRRQNQRQELKGGKRRTQFFWGSPGVTTPVYQTRAFQ</sequence>
<evidence type="ECO:0000256" key="6">
    <source>
        <dbReference type="SAM" id="SignalP"/>
    </source>
</evidence>
<evidence type="ECO:0000313" key="8">
    <source>
        <dbReference type="EMBL" id="RAH52513.1"/>
    </source>
</evidence>
<gene>
    <name evidence="8" type="ORF">BO85DRAFT_472684</name>
</gene>
<feature type="transmembrane region" description="Helical" evidence="5">
    <location>
        <begin position="136"/>
        <end position="161"/>
    </location>
</feature>
<evidence type="ECO:0000313" key="9">
    <source>
        <dbReference type="Proteomes" id="UP000249526"/>
    </source>
</evidence>
<dbReference type="RefSeq" id="XP_025510435.1">
    <property type="nucleotide sequence ID" value="XM_025662577.1"/>
</dbReference>
<keyword evidence="3 5" id="KW-1133">Transmembrane helix</keyword>
<evidence type="ECO:0000256" key="3">
    <source>
        <dbReference type="ARBA" id="ARBA00022989"/>
    </source>
</evidence>
<dbReference type="AlphaFoldDB" id="A0A8G1QRJ5"/>
<protein>
    <recommendedName>
        <fullName evidence="7">Wax synthase domain-containing protein</fullName>
    </recommendedName>
</protein>
<organism evidence="8 9">
    <name type="scientific">Aspergillus piperis CBS 112811</name>
    <dbReference type="NCBI Taxonomy" id="1448313"/>
    <lineage>
        <taxon>Eukaryota</taxon>
        <taxon>Fungi</taxon>
        <taxon>Dikarya</taxon>
        <taxon>Ascomycota</taxon>
        <taxon>Pezizomycotina</taxon>
        <taxon>Eurotiomycetes</taxon>
        <taxon>Eurotiomycetidae</taxon>
        <taxon>Eurotiales</taxon>
        <taxon>Aspergillaceae</taxon>
        <taxon>Aspergillus</taxon>
        <taxon>Aspergillus subgen. Circumdati</taxon>
    </lineage>
</organism>
<feature type="signal peptide" evidence="6">
    <location>
        <begin position="1"/>
        <end position="18"/>
    </location>
</feature>
<comment type="subcellular location">
    <subcellularLocation>
        <location evidence="1">Membrane</location>
        <topology evidence="1">Multi-pass membrane protein</topology>
    </subcellularLocation>
</comment>
<feature type="domain" description="Wax synthase" evidence="7">
    <location>
        <begin position="169"/>
        <end position="216"/>
    </location>
</feature>
<keyword evidence="4 5" id="KW-0472">Membrane</keyword>
<dbReference type="Pfam" id="PF13813">
    <property type="entry name" value="MBOAT_2"/>
    <property type="match status" value="1"/>
</dbReference>
<proteinExistence type="predicted"/>